<protein>
    <submittedName>
        <fullName evidence="1">Uncharacterized protein</fullName>
    </submittedName>
</protein>
<name>A0A8B6DRX2_MYTGA</name>
<feature type="non-terminal residue" evidence="1">
    <location>
        <position position="1"/>
    </location>
</feature>
<accession>A0A8B6DRX2</accession>
<evidence type="ECO:0000313" key="1">
    <source>
        <dbReference type="EMBL" id="VDI22898.1"/>
    </source>
</evidence>
<gene>
    <name evidence="1" type="ORF">MGAL_10B000851</name>
</gene>
<reference evidence="1" key="1">
    <citation type="submission" date="2018-11" db="EMBL/GenBank/DDBJ databases">
        <authorList>
            <person name="Alioto T."/>
            <person name="Alioto T."/>
        </authorList>
    </citation>
    <scope>NUCLEOTIDE SEQUENCE</scope>
</reference>
<comment type="caution">
    <text evidence="1">The sequence shown here is derived from an EMBL/GenBank/DDBJ whole genome shotgun (WGS) entry which is preliminary data.</text>
</comment>
<dbReference type="Proteomes" id="UP000596742">
    <property type="component" value="Unassembled WGS sequence"/>
</dbReference>
<proteinExistence type="predicted"/>
<organism evidence="1 2">
    <name type="scientific">Mytilus galloprovincialis</name>
    <name type="common">Mediterranean mussel</name>
    <dbReference type="NCBI Taxonomy" id="29158"/>
    <lineage>
        <taxon>Eukaryota</taxon>
        <taxon>Metazoa</taxon>
        <taxon>Spiralia</taxon>
        <taxon>Lophotrochozoa</taxon>
        <taxon>Mollusca</taxon>
        <taxon>Bivalvia</taxon>
        <taxon>Autobranchia</taxon>
        <taxon>Pteriomorphia</taxon>
        <taxon>Mytilida</taxon>
        <taxon>Mytiloidea</taxon>
        <taxon>Mytilidae</taxon>
        <taxon>Mytilinae</taxon>
        <taxon>Mytilus</taxon>
    </lineage>
</organism>
<keyword evidence="2" id="KW-1185">Reference proteome</keyword>
<dbReference type="EMBL" id="UYJE01003849">
    <property type="protein sequence ID" value="VDI22898.1"/>
    <property type="molecule type" value="Genomic_DNA"/>
</dbReference>
<evidence type="ECO:0000313" key="2">
    <source>
        <dbReference type="Proteomes" id="UP000596742"/>
    </source>
</evidence>
<sequence>NLKTNRRTVATFSISNQIRKIERHEACRVPDSNLRPSLNVGTLDEIDPLFGVTALMVGKLRYADWMLISAEKQSIRNISGFNTRRHVDESPGTLTFHPSHRHVGESPGQYQIKIFHRPSIRHTDTSMSHREHW</sequence>
<dbReference type="AlphaFoldDB" id="A0A8B6DRX2"/>